<comment type="caution">
    <text evidence="3">The sequence shown here is derived from an EMBL/GenBank/DDBJ whole genome shotgun (WGS) entry which is preliminary data.</text>
</comment>
<dbReference type="OrthoDB" id="6487365at2759"/>
<protein>
    <submittedName>
        <fullName evidence="3">(apollo) hypothetical protein</fullName>
    </submittedName>
</protein>
<dbReference type="Proteomes" id="UP000691718">
    <property type="component" value="Unassembled WGS sequence"/>
</dbReference>
<organism evidence="3 4">
    <name type="scientific">Parnassius apollo</name>
    <name type="common">Apollo butterfly</name>
    <name type="synonym">Papilio apollo</name>
    <dbReference type="NCBI Taxonomy" id="110799"/>
    <lineage>
        <taxon>Eukaryota</taxon>
        <taxon>Metazoa</taxon>
        <taxon>Ecdysozoa</taxon>
        <taxon>Arthropoda</taxon>
        <taxon>Hexapoda</taxon>
        <taxon>Insecta</taxon>
        <taxon>Pterygota</taxon>
        <taxon>Neoptera</taxon>
        <taxon>Endopterygota</taxon>
        <taxon>Lepidoptera</taxon>
        <taxon>Glossata</taxon>
        <taxon>Ditrysia</taxon>
        <taxon>Papilionoidea</taxon>
        <taxon>Papilionidae</taxon>
        <taxon>Parnassiinae</taxon>
        <taxon>Parnassini</taxon>
        <taxon>Parnassius</taxon>
        <taxon>Parnassius</taxon>
    </lineage>
</organism>
<sequence>MYQKQIAIQEICWNLQTLLVWKTIWPWTWLTVTTPNSMNLSTTDINTRQAPLPSHSLPAITRQTRKRKDNDLEAFLDIEREKMKILRQDQEDTTNDDLLWFKSILPDIKQLPSMNKLHFRTQMQELLLMELSKLNPPQPGSRHGYYTSL</sequence>
<dbReference type="AlphaFoldDB" id="A0A8S3X6K1"/>
<evidence type="ECO:0000259" key="2">
    <source>
        <dbReference type="PROSITE" id="PS51031"/>
    </source>
</evidence>
<dbReference type="GO" id="GO:0003677">
    <property type="term" value="F:DNA binding"/>
    <property type="evidence" value="ECO:0007669"/>
    <property type="project" value="InterPro"/>
</dbReference>
<keyword evidence="1" id="KW-0539">Nucleus</keyword>
<feature type="domain" description="BESS" evidence="2">
    <location>
        <begin position="94"/>
        <end position="133"/>
    </location>
</feature>
<keyword evidence="4" id="KW-1185">Reference proteome</keyword>
<dbReference type="GO" id="GO:0005634">
    <property type="term" value="C:nucleus"/>
    <property type="evidence" value="ECO:0007669"/>
    <property type="project" value="UniProtKB-SubCell"/>
</dbReference>
<evidence type="ECO:0000313" key="3">
    <source>
        <dbReference type="EMBL" id="CAG5006338.1"/>
    </source>
</evidence>
<dbReference type="Pfam" id="PF02944">
    <property type="entry name" value="BESS"/>
    <property type="match status" value="1"/>
</dbReference>
<accession>A0A8S3X6K1</accession>
<comment type="subcellular location">
    <subcellularLocation>
        <location evidence="1">Nucleus</location>
    </subcellularLocation>
</comment>
<name>A0A8S3X6K1_PARAO</name>
<dbReference type="EMBL" id="CAJQZP010000979">
    <property type="protein sequence ID" value="CAG5006338.1"/>
    <property type="molecule type" value="Genomic_DNA"/>
</dbReference>
<dbReference type="InterPro" id="IPR004210">
    <property type="entry name" value="BESS_motif"/>
</dbReference>
<dbReference type="PROSITE" id="PS51031">
    <property type="entry name" value="BESS"/>
    <property type="match status" value="1"/>
</dbReference>
<proteinExistence type="predicted"/>
<gene>
    <name evidence="3" type="ORF">PAPOLLO_LOCUS14732</name>
</gene>
<evidence type="ECO:0000256" key="1">
    <source>
        <dbReference type="PROSITE-ProRule" id="PRU00371"/>
    </source>
</evidence>
<evidence type="ECO:0000313" key="4">
    <source>
        <dbReference type="Proteomes" id="UP000691718"/>
    </source>
</evidence>
<reference evidence="3" key="1">
    <citation type="submission" date="2021-04" db="EMBL/GenBank/DDBJ databases">
        <authorList>
            <person name="Tunstrom K."/>
        </authorList>
    </citation>
    <scope>NUCLEOTIDE SEQUENCE</scope>
</reference>